<feature type="region of interest" description="Disordered" evidence="1">
    <location>
        <begin position="61"/>
        <end position="89"/>
    </location>
</feature>
<keyword evidence="5" id="KW-1185">Reference proteome</keyword>
<feature type="signal peptide" evidence="3">
    <location>
        <begin position="1"/>
        <end position="24"/>
    </location>
</feature>
<protein>
    <recommendedName>
        <fullName evidence="6">Ig-like domain (Group 3)</fullName>
    </recommendedName>
</protein>
<feature type="chain" id="PRO_5046345866" description="Ig-like domain (Group 3)" evidence="3">
    <location>
        <begin position="25"/>
        <end position="370"/>
    </location>
</feature>
<keyword evidence="2" id="KW-0472">Membrane</keyword>
<evidence type="ECO:0000256" key="3">
    <source>
        <dbReference type="SAM" id="SignalP"/>
    </source>
</evidence>
<feature type="transmembrane region" description="Helical" evidence="2">
    <location>
        <begin position="317"/>
        <end position="344"/>
    </location>
</feature>
<dbReference type="RefSeq" id="WP_204721009.1">
    <property type="nucleotide sequence ID" value="NZ_JACSNR010000007.1"/>
</dbReference>
<organism evidence="4 5">
    <name type="scientific">Hydrogenoanaerobacterium saccharovorans</name>
    <dbReference type="NCBI Taxonomy" id="474960"/>
    <lineage>
        <taxon>Bacteria</taxon>
        <taxon>Bacillati</taxon>
        <taxon>Bacillota</taxon>
        <taxon>Clostridia</taxon>
        <taxon>Eubacteriales</taxon>
        <taxon>Oscillospiraceae</taxon>
        <taxon>Hydrogenoanaerobacterium</taxon>
    </lineage>
</organism>
<evidence type="ECO:0000256" key="1">
    <source>
        <dbReference type="SAM" id="MobiDB-lite"/>
    </source>
</evidence>
<keyword evidence="2" id="KW-1133">Transmembrane helix</keyword>
<gene>
    <name evidence="4" type="ORF">H9X81_07525</name>
</gene>
<dbReference type="Proteomes" id="UP000724149">
    <property type="component" value="Unassembled WGS sequence"/>
</dbReference>
<accession>A0ABS2GNJ4</accession>
<evidence type="ECO:0000313" key="4">
    <source>
        <dbReference type="EMBL" id="MBM6923536.1"/>
    </source>
</evidence>
<sequence>MESRKIAAITAAIIVSTTVGTASALPLLPAQHTPISYEVDQLDSSSEMTVEVTDGVLGYQSDASDEAGESPGEAQEEESSQAEATRETIQTTASRTGYYPFQIQYEEQNGVPIIIKSFRITADVDPSVLIESDWKQDGYRYSQSEILIDEPEQVVEEKMVAEPVTFETEKNDEESIRAAISPILDYNEGGFSGQLALDYDSIITKETDTESYSYPIRKTMEFHNLPNNDYAYLDKDLDGLKLESAEWKLETGVQREEDIIPGTYTAIATYIGTGYGTKATGYTSTVYYTGTVKRLVDGDIICSIVYRGEGTFPWTGFFAGLALLAIAGAVVAMILRGIIIVPALGNWLAKRKAKAKGQTDDKPPVEIPYE</sequence>
<evidence type="ECO:0000256" key="2">
    <source>
        <dbReference type="SAM" id="Phobius"/>
    </source>
</evidence>
<dbReference type="EMBL" id="JACSNR010000007">
    <property type="protein sequence ID" value="MBM6923536.1"/>
    <property type="molecule type" value="Genomic_DNA"/>
</dbReference>
<evidence type="ECO:0000313" key="5">
    <source>
        <dbReference type="Proteomes" id="UP000724149"/>
    </source>
</evidence>
<reference evidence="4 5" key="1">
    <citation type="journal article" date="2021" name="Sci. Rep.">
        <title>The distribution of antibiotic resistance genes in chicken gut microbiota commensals.</title>
        <authorList>
            <person name="Juricova H."/>
            <person name="Matiasovicova J."/>
            <person name="Kubasova T."/>
            <person name="Cejkova D."/>
            <person name="Rychlik I."/>
        </authorList>
    </citation>
    <scope>NUCLEOTIDE SEQUENCE [LARGE SCALE GENOMIC DNA]</scope>
    <source>
        <strain evidence="4 5">An564</strain>
    </source>
</reference>
<evidence type="ECO:0008006" key="6">
    <source>
        <dbReference type="Google" id="ProtNLM"/>
    </source>
</evidence>
<keyword evidence="3" id="KW-0732">Signal</keyword>
<keyword evidence="2" id="KW-0812">Transmembrane</keyword>
<name>A0ABS2GNJ4_9FIRM</name>
<proteinExistence type="predicted"/>
<comment type="caution">
    <text evidence="4">The sequence shown here is derived from an EMBL/GenBank/DDBJ whole genome shotgun (WGS) entry which is preliminary data.</text>
</comment>
<feature type="compositionally biased region" description="Acidic residues" evidence="1">
    <location>
        <begin position="63"/>
        <end position="80"/>
    </location>
</feature>